<protein>
    <submittedName>
        <fullName evidence="2">Uncharacterized protein</fullName>
    </submittedName>
</protein>
<keyword evidence="1" id="KW-0812">Transmembrane</keyword>
<dbReference type="AlphaFoldDB" id="A0A0V1EZJ7"/>
<proteinExistence type="predicted"/>
<evidence type="ECO:0000256" key="1">
    <source>
        <dbReference type="SAM" id="Phobius"/>
    </source>
</evidence>
<organism evidence="2 4">
    <name type="scientific">Trichinella pseudospiralis</name>
    <name type="common">Parasitic roundworm</name>
    <dbReference type="NCBI Taxonomy" id="6337"/>
    <lineage>
        <taxon>Eukaryota</taxon>
        <taxon>Metazoa</taxon>
        <taxon>Ecdysozoa</taxon>
        <taxon>Nematoda</taxon>
        <taxon>Enoplea</taxon>
        <taxon>Dorylaimia</taxon>
        <taxon>Trichinellida</taxon>
        <taxon>Trichinellidae</taxon>
        <taxon>Trichinella</taxon>
    </lineage>
</organism>
<evidence type="ECO:0000313" key="3">
    <source>
        <dbReference type="EMBL" id="KRZ45728.1"/>
    </source>
</evidence>
<reference evidence="4 5" key="1">
    <citation type="submission" date="2015-01" db="EMBL/GenBank/DDBJ databases">
        <title>Evolution of Trichinella species and genotypes.</title>
        <authorList>
            <person name="Korhonen P.K."/>
            <person name="Edoardo P."/>
            <person name="Giuseppe L.R."/>
            <person name="Gasser R.B."/>
        </authorList>
    </citation>
    <scope>NUCLEOTIDE SEQUENCE [LARGE SCALE GENOMIC DNA]</scope>
    <source>
        <strain evidence="2">ISS13</strain>
        <strain evidence="3">ISS176</strain>
    </source>
</reference>
<name>A0A0V1EZJ7_TRIPS</name>
<evidence type="ECO:0000313" key="5">
    <source>
        <dbReference type="Proteomes" id="UP000054826"/>
    </source>
</evidence>
<dbReference type="EMBL" id="JYDR01000002">
    <property type="protein sequence ID" value="KRY79286.1"/>
    <property type="molecule type" value="Genomic_DNA"/>
</dbReference>
<accession>A0A0V1EZJ7</accession>
<keyword evidence="1" id="KW-0472">Membrane</keyword>
<sequence>MELGLQKTSSCSNLRLTIKYDNKNFDFKQAMRKGICNLMRSGSNSKFFYIICGSVVKAFIAFSLLNDEALLLTAAIQ</sequence>
<dbReference type="Proteomes" id="UP000054826">
    <property type="component" value="Unassembled WGS sequence"/>
</dbReference>
<evidence type="ECO:0000313" key="4">
    <source>
        <dbReference type="Proteomes" id="UP000054632"/>
    </source>
</evidence>
<dbReference type="Proteomes" id="UP000054632">
    <property type="component" value="Unassembled WGS sequence"/>
</dbReference>
<keyword evidence="1" id="KW-1133">Transmembrane helix</keyword>
<evidence type="ECO:0000313" key="2">
    <source>
        <dbReference type="EMBL" id="KRY79286.1"/>
    </source>
</evidence>
<comment type="caution">
    <text evidence="2">The sequence shown here is derived from an EMBL/GenBank/DDBJ whole genome shotgun (WGS) entry which is preliminary data.</text>
</comment>
<dbReference type="EMBL" id="JYDV01000002">
    <property type="protein sequence ID" value="KRZ45728.1"/>
    <property type="molecule type" value="Genomic_DNA"/>
</dbReference>
<feature type="transmembrane region" description="Helical" evidence="1">
    <location>
        <begin position="47"/>
        <end position="65"/>
    </location>
</feature>
<gene>
    <name evidence="2" type="ORF">T4A_2213</name>
    <name evidence="3" type="ORF">T4C_5811</name>
</gene>